<dbReference type="GO" id="GO:0005506">
    <property type="term" value="F:iron ion binding"/>
    <property type="evidence" value="ECO:0007669"/>
    <property type="project" value="InterPro"/>
</dbReference>
<evidence type="ECO:0000256" key="8">
    <source>
        <dbReference type="PIRSR" id="PIRSR602401-1"/>
    </source>
</evidence>
<name>A0AAV5W401_9BILA</name>
<evidence type="ECO:0000256" key="5">
    <source>
        <dbReference type="ARBA" id="ARBA00023002"/>
    </source>
</evidence>
<dbReference type="PRINTS" id="PR00385">
    <property type="entry name" value="P450"/>
</dbReference>
<organism evidence="10 11">
    <name type="scientific">Pristionchus fissidentatus</name>
    <dbReference type="NCBI Taxonomy" id="1538716"/>
    <lineage>
        <taxon>Eukaryota</taxon>
        <taxon>Metazoa</taxon>
        <taxon>Ecdysozoa</taxon>
        <taxon>Nematoda</taxon>
        <taxon>Chromadorea</taxon>
        <taxon>Rhabditida</taxon>
        <taxon>Rhabditina</taxon>
        <taxon>Diplogasteromorpha</taxon>
        <taxon>Diplogasteroidea</taxon>
        <taxon>Neodiplogasteridae</taxon>
        <taxon>Pristionchus</taxon>
    </lineage>
</organism>
<proteinExistence type="inferred from homology"/>
<dbReference type="PANTHER" id="PTHR24292:SF102">
    <property type="entry name" value="CYTOCHROME P450 FAMILY-RELATED"/>
    <property type="match status" value="1"/>
</dbReference>
<protein>
    <recommendedName>
        <fullName evidence="12">Cytochrome P450</fullName>
    </recommendedName>
</protein>
<dbReference type="InterPro" id="IPR017972">
    <property type="entry name" value="Cyt_P450_CS"/>
</dbReference>
<gene>
    <name evidence="10" type="ORF">PFISCL1PPCAC_17941</name>
</gene>
<keyword evidence="11" id="KW-1185">Reference proteome</keyword>
<dbReference type="Gene3D" id="1.10.630.10">
    <property type="entry name" value="Cytochrome P450"/>
    <property type="match status" value="1"/>
</dbReference>
<evidence type="ECO:0000256" key="2">
    <source>
        <dbReference type="ARBA" id="ARBA00010617"/>
    </source>
</evidence>
<dbReference type="Pfam" id="PF00067">
    <property type="entry name" value="p450"/>
    <property type="match status" value="1"/>
</dbReference>
<comment type="similarity">
    <text evidence="2 9">Belongs to the cytochrome P450 family.</text>
</comment>
<keyword evidence="7 9" id="KW-0503">Monooxygenase</keyword>
<dbReference type="GO" id="GO:0004497">
    <property type="term" value="F:monooxygenase activity"/>
    <property type="evidence" value="ECO:0007669"/>
    <property type="project" value="UniProtKB-KW"/>
</dbReference>
<sequence length="495" mass="56913">ERLKNFQLRDELGLDGPKTNFFFGNFGHFFDVMKTKGIEATPEIFPNLVKQYGRTFGFYFGSYLEIVTTDPQIIKEVFISQFGNFVARKKIAINMVYPMLDGLLQVDHIGTMGVGWKEMRSVITSIFTSGKMRKMHGLFHDKLDNLMEILTEKSKENDGCMDIYGEYQAFTMDMIARCALGQDISCVKDRSNEYYSRARNFLTNITYSRSIVYRLALFFPIFKHFRRFTVFGIEERIILKQLSDIIKRRNDERAGGTIRPLPDLIDLILAENEKRVENQQTPLHHDVIVSNAWAFFIAGYETTSTTLAFATFLLAKHPEVQSILKEEILNIFGKNEKIDYERVMKMPYLHAVFSETLRVYPPSLTFTGRRCTKETTIGSGLRVPVGVSVVVPVHAVMWNEEHYERPREFIPERFLSTSPNSKPSWSPTFLPFGIGPRNCVGARFAEMEFKTVLAQVLRAFEIQLDPAHKELKTVSANVLHGPKDGVLFVKLVERK</sequence>
<evidence type="ECO:0000313" key="11">
    <source>
        <dbReference type="Proteomes" id="UP001432322"/>
    </source>
</evidence>
<keyword evidence="5 9" id="KW-0560">Oxidoreductase</keyword>
<dbReference type="InterPro" id="IPR001128">
    <property type="entry name" value="Cyt_P450"/>
</dbReference>
<keyword evidence="4 8" id="KW-0479">Metal-binding</keyword>
<dbReference type="PRINTS" id="PR00463">
    <property type="entry name" value="EP450I"/>
</dbReference>
<evidence type="ECO:0000313" key="10">
    <source>
        <dbReference type="EMBL" id="GMT26644.1"/>
    </source>
</evidence>
<accession>A0AAV5W401</accession>
<evidence type="ECO:0000256" key="1">
    <source>
        <dbReference type="ARBA" id="ARBA00001971"/>
    </source>
</evidence>
<dbReference type="GO" id="GO:0020037">
    <property type="term" value="F:heme binding"/>
    <property type="evidence" value="ECO:0007669"/>
    <property type="project" value="InterPro"/>
</dbReference>
<keyword evidence="3 8" id="KW-0349">Heme</keyword>
<dbReference type="PROSITE" id="PS00086">
    <property type="entry name" value="CYTOCHROME_P450"/>
    <property type="match status" value="1"/>
</dbReference>
<feature type="non-terminal residue" evidence="10">
    <location>
        <position position="495"/>
    </location>
</feature>
<dbReference type="GO" id="GO:0016705">
    <property type="term" value="F:oxidoreductase activity, acting on paired donors, with incorporation or reduction of molecular oxygen"/>
    <property type="evidence" value="ECO:0007669"/>
    <property type="project" value="InterPro"/>
</dbReference>
<evidence type="ECO:0000256" key="7">
    <source>
        <dbReference type="ARBA" id="ARBA00023033"/>
    </source>
</evidence>
<evidence type="ECO:0000256" key="6">
    <source>
        <dbReference type="ARBA" id="ARBA00023004"/>
    </source>
</evidence>
<dbReference type="InterPro" id="IPR002401">
    <property type="entry name" value="Cyt_P450_E_grp-I"/>
</dbReference>
<dbReference type="SUPFAM" id="SSF48264">
    <property type="entry name" value="Cytochrome P450"/>
    <property type="match status" value="1"/>
</dbReference>
<comment type="caution">
    <text evidence="10">The sequence shown here is derived from an EMBL/GenBank/DDBJ whole genome shotgun (WGS) entry which is preliminary data.</text>
</comment>
<dbReference type="FunFam" id="1.10.630.10:FF:000182">
    <property type="entry name" value="Cytochrome P450 3A4"/>
    <property type="match status" value="1"/>
</dbReference>
<comment type="cofactor">
    <cofactor evidence="1 8">
        <name>heme</name>
        <dbReference type="ChEBI" id="CHEBI:30413"/>
    </cofactor>
</comment>
<evidence type="ECO:0000256" key="4">
    <source>
        <dbReference type="ARBA" id="ARBA00022723"/>
    </source>
</evidence>
<feature type="binding site" description="axial binding residue" evidence="8">
    <location>
        <position position="439"/>
    </location>
    <ligand>
        <name>heme</name>
        <dbReference type="ChEBI" id="CHEBI:30413"/>
    </ligand>
    <ligandPart>
        <name>Fe</name>
        <dbReference type="ChEBI" id="CHEBI:18248"/>
    </ligandPart>
</feature>
<dbReference type="InterPro" id="IPR036396">
    <property type="entry name" value="Cyt_P450_sf"/>
</dbReference>
<dbReference type="AlphaFoldDB" id="A0AAV5W401"/>
<reference evidence="10" key="1">
    <citation type="submission" date="2023-10" db="EMBL/GenBank/DDBJ databases">
        <title>Genome assembly of Pristionchus species.</title>
        <authorList>
            <person name="Yoshida K."/>
            <person name="Sommer R.J."/>
        </authorList>
    </citation>
    <scope>NUCLEOTIDE SEQUENCE</scope>
    <source>
        <strain evidence="10">RS5133</strain>
    </source>
</reference>
<dbReference type="InterPro" id="IPR050476">
    <property type="entry name" value="Insect_CytP450_Detox"/>
</dbReference>
<keyword evidence="6 8" id="KW-0408">Iron</keyword>
<feature type="non-terminal residue" evidence="10">
    <location>
        <position position="1"/>
    </location>
</feature>
<evidence type="ECO:0000256" key="3">
    <source>
        <dbReference type="ARBA" id="ARBA00022617"/>
    </source>
</evidence>
<dbReference type="Proteomes" id="UP001432322">
    <property type="component" value="Unassembled WGS sequence"/>
</dbReference>
<dbReference type="PANTHER" id="PTHR24292">
    <property type="entry name" value="CYTOCHROME P450"/>
    <property type="match status" value="1"/>
</dbReference>
<evidence type="ECO:0000256" key="9">
    <source>
        <dbReference type="RuleBase" id="RU000461"/>
    </source>
</evidence>
<evidence type="ECO:0008006" key="12">
    <source>
        <dbReference type="Google" id="ProtNLM"/>
    </source>
</evidence>
<dbReference type="EMBL" id="BTSY01000005">
    <property type="protein sequence ID" value="GMT26644.1"/>
    <property type="molecule type" value="Genomic_DNA"/>
</dbReference>